<dbReference type="OrthoDB" id="1421090at2759"/>
<dbReference type="PROSITE" id="PS50104">
    <property type="entry name" value="TIR"/>
    <property type="match status" value="1"/>
</dbReference>
<dbReference type="Gene3D" id="3.40.50.10140">
    <property type="entry name" value="Toll/interleukin-1 receptor homology (TIR) domain"/>
    <property type="match status" value="1"/>
</dbReference>
<evidence type="ECO:0000256" key="6">
    <source>
        <dbReference type="ARBA" id="ARBA00022737"/>
    </source>
</evidence>
<feature type="region of interest" description="Disordered" evidence="11">
    <location>
        <begin position="915"/>
        <end position="939"/>
    </location>
</feature>
<dbReference type="SMART" id="SM00369">
    <property type="entry name" value="LRR_TYP"/>
    <property type="match status" value="10"/>
</dbReference>
<keyword evidence="6" id="KW-0677">Repeat</keyword>
<dbReference type="EMBL" id="KX505307">
    <property type="protein sequence ID" value="AOP12928.1"/>
    <property type="molecule type" value="mRNA"/>
</dbReference>
<evidence type="ECO:0000256" key="2">
    <source>
        <dbReference type="ARBA" id="ARBA00009634"/>
    </source>
</evidence>
<keyword evidence="7 12" id="KW-1133">Transmembrane helix</keyword>
<dbReference type="InterPro" id="IPR000483">
    <property type="entry name" value="Cys-rich_flank_reg_C"/>
</dbReference>
<dbReference type="InterPro" id="IPR001611">
    <property type="entry name" value="Leu-rich_rpt"/>
</dbReference>
<dbReference type="SMART" id="SM00255">
    <property type="entry name" value="TIR"/>
    <property type="match status" value="1"/>
</dbReference>
<dbReference type="GO" id="GO:0007165">
    <property type="term" value="P:signal transduction"/>
    <property type="evidence" value="ECO:0007669"/>
    <property type="project" value="InterPro"/>
</dbReference>
<evidence type="ECO:0000313" key="15">
    <source>
        <dbReference type="EMBL" id="AOP12928.1"/>
    </source>
</evidence>
<evidence type="ECO:0000256" key="12">
    <source>
        <dbReference type="SAM" id="Phobius"/>
    </source>
</evidence>
<organism evidence="15">
    <name type="scientific">Procambarus clarkii</name>
    <name type="common">Red swamp crayfish</name>
    <dbReference type="NCBI Taxonomy" id="6728"/>
    <lineage>
        <taxon>Eukaryota</taxon>
        <taxon>Metazoa</taxon>
        <taxon>Ecdysozoa</taxon>
        <taxon>Arthropoda</taxon>
        <taxon>Crustacea</taxon>
        <taxon>Multicrustacea</taxon>
        <taxon>Malacostraca</taxon>
        <taxon>Eumalacostraca</taxon>
        <taxon>Eucarida</taxon>
        <taxon>Decapoda</taxon>
        <taxon>Pleocyemata</taxon>
        <taxon>Astacidea</taxon>
        <taxon>Astacoidea</taxon>
        <taxon>Cambaridae</taxon>
        <taxon>Procambarus</taxon>
    </lineage>
</organism>
<dbReference type="PROSITE" id="PS51450">
    <property type="entry name" value="LRR"/>
    <property type="match status" value="3"/>
</dbReference>
<keyword evidence="10" id="KW-0325">Glycoprotein</keyword>
<keyword evidence="4 12" id="KW-0812">Transmembrane</keyword>
<dbReference type="GO" id="GO:0005886">
    <property type="term" value="C:plasma membrane"/>
    <property type="evidence" value="ECO:0007669"/>
    <property type="project" value="TreeGrafter"/>
</dbReference>
<reference evidence="15" key="1">
    <citation type="submission" date="2016-07" db="EMBL/GenBank/DDBJ databases">
        <title>PcToll2 positively regulates the expression of antimicrobial peptides by promoting PcATF4 translocation into the nucleus.</title>
        <authorList>
            <person name="Lan J.-F."/>
        </authorList>
    </citation>
    <scope>NUCLEOTIDE SEQUENCE</scope>
</reference>
<dbReference type="InterPro" id="IPR026906">
    <property type="entry name" value="LRR_5"/>
</dbReference>
<dbReference type="Gene3D" id="3.80.10.10">
    <property type="entry name" value="Ribonuclease Inhibitor"/>
    <property type="match status" value="4"/>
</dbReference>
<evidence type="ECO:0000256" key="3">
    <source>
        <dbReference type="ARBA" id="ARBA00022614"/>
    </source>
</evidence>
<dbReference type="SMART" id="SM00082">
    <property type="entry name" value="LRRCT"/>
    <property type="match status" value="2"/>
</dbReference>
<dbReference type="SMART" id="SM00364">
    <property type="entry name" value="LRR_BAC"/>
    <property type="match status" value="6"/>
</dbReference>
<evidence type="ECO:0000256" key="4">
    <source>
        <dbReference type="ARBA" id="ARBA00022692"/>
    </source>
</evidence>
<dbReference type="Pfam" id="PF13306">
    <property type="entry name" value="LRR_5"/>
    <property type="match status" value="1"/>
</dbReference>
<feature type="domain" description="TIR" evidence="14">
    <location>
        <begin position="770"/>
        <end position="906"/>
    </location>
</feature>
<dbReference type="InterPro" id="IPR035897">
    <property type="entry name" value="Toll_tir_struct_dom_sf"/>
</dbReference>
<dbReference type="InterPro" id="IPR003591">
    <property type="entry name" value="Leu-rich_rpt_typical-subtyp"/>
</dbReference>
<evidence type="ECO:0000256" key="5">
    <source>
        <dbReference type="ARBA" id="ARBA00022729"/>
    </source>
</evidence>
<feature type="signal peptide" evidence="13">
    <location>
        <begin position="1"/>
        <end position="19"/>
    </location>
</feature>
<dbReference type="InterPro" id="IPR032675">
    <property type="entry name" value="LRR_dom_sf"/>
</dbReference>
<dbReference type="Pfam" id="PF13855">
    <property type="entry name" value="LRR_8"/>
    <property type="match status" value="1"/>
</dbReference>
<evidence type="ECO:0000256" key="10">
    <source>
        <dbReference type="ARBA" id="ARBA00023180"/>
    </source>
</evidence>
<feature type="compositionally biased region" description="Basic and acidic residues" evidence="11">
    <location>
        <begin position="921"/>
        <end position="933"/>
    </location>
</feature>
<evidence type="ECO:0000256" key="1">
    <source>
        <dbReference type="ARBA" id="ARBA00004479"/>
    </source>
</evidence>
<comment type="similarity">
    <text evidence="2">Belongs to the Toll-like receptor family.</text>
</comment>
<evidence type="ECO:0000256" key="11">
    <source>
        <dbReference type="SAM" id="MobiDB-lite"/>
    </source>
</evidence>
<gene>
    <name evidence="15" type="primary">Toll2</name>
</gene>
<keyword evidence="5 13" id="KW-0732">Signal</keyword>
<evidence type="ECO:0000256" key="8">
    <source>
        <dbReference type="ARBA" id="ARBA00023136"/>
    </source>
</evidence>
<feature type="chain" id="PRO_5008894469" evidence="13">
    <location>
        <begin position="20"/>
        <end position="939"/>
    </location>
</feature>
<dbReference type="FunFam" id="3.80.10.10:FF:000770">
    <property type="entry name" value="Uncharacterized protein"/>
    <property type="match status" value="1"/>
</dbReference>
<keyword evidence="3" id="KW-0433">Leucine-rich repeat</keyword>
<dbReference type="AlphaFoldDB" id="A0A1C9J741"/>
<keyword evidence="9 15" id="KW-0675">Receptor</keyword>
<dbReference type="SMR" id="A0A1C9J741"/>
<evidence type="ECO:0000256" key="9">
    <source>
        <dbReference type="ARBA" id="ARBA00023170"/>
    </source>
</evidence>
<keyword evidence="8 12" id="KW-0472">Membrane</keyword>
<protein>
    <submittedName>
        <fullName evidence="15">Toll-like receptor 2</fullName>
    </submittedName>
</protein>
<dbReference type="SUPFAM" id="SSF52200">
    <property type="entry name" value="Toll/Interleukin receptor TIR domain"/>
    <property type="match status" value="1"/>
</dbReference>
<dbReference type="FunFam" id="3.40.50.10140:FF:000026">
    <property type="entry name" value="Toll-like receptor 2"/>
    <property type="match status" value="1"/>
</dbReference>
<accession>A0A1C9J741</accession>
<proteinExistence type="evidence at transcript level"/>
<dbReference type="InterPro" id="IPR000157">
    <property type="entry name" value="TIR_dom"/>
</dbReference>
<sequence>MPSWMFLPAFLLWSWAAGGTSISLSCGQCEIYSNSMTCPNSKSQEQYTVKLLPNGILQLQCLKSVKTINYSFIEDCSFPMVSEIEFHGCPLSSVPFGEVVHKVGVQPENITSLKLIGEGQEPGRNLEHWHLQGLSNLKFLEMRENGFTKVPENIFIATPKLKSLKLIGSNLDTVPEFLLSNTPDLTEVDLSNNSFISLPVGLYTNLTKLTNISLQNNSLSEIRSELFRNTLLLDDLDLSNNYITSIQENLFKGLRNMKSLNLHGNKLKSLPGGIFSDMTAIKTIDLSSNLLSDLGLGTFDNLIELETLYLGNNQLSDLPDTAFQKCQSLKKLYLNYNLLEILKSTSFPNPQSMLTDLDLGNNKIASSLQNVSTAEAYYFTENGGFPLTKQTNLINIFLNDNKYENIPHSFNAVFLKLQSVDLSGNMIQEVEVSSLHFLNDSVKLNLKNNNIKLIDMTALDTILSSVEKSKSVDVSLEGNDLMCNCMLYEFARMVQGKRLKEGDFFKIRVMDIDKVSCRNSEGDAQNVLDIDTQMLTCQWEDPCDNCTCYWRPHDKMFIIDCSYQDLKELPTFEVNHYLPANLSYSITLDMRNNSITSLSGLQDPLYSRLVNLTLPNNKLSFINESYFPERLKVLDVRWNNLTSLPESTLEFFNVTDMYLSLGNNPWRCSCGIISFLNFLHVPSRKVDDFDDIRCNNEDESVMNISEHRLCPFFMQPMVVVTIVAILIFLILFAVLGTVSFYKYKQGIKVWLFTHRLCLWAITEDEMDADKKYDAFISYSHKDEEFVNKVLVPGLESGDPKYRVCLHYRDWIPGEYIQNQILQSVEASRRTLVVLSSNFIESVWGQLEFKAAHSQALQDRTNRLIIIVYGKIPSESELDEKLQLYISMKTYVKWGDAKFWEKLRYFMPHPQDLIQKKHRQRKDTDKLELCKSDSKQSVLP</sequence>
<feature type="transmembrane region" description="Helical" evidence="12">
    <location>
        <begin position="717"/>
        <end position="741"/>
    </location>
</feature>
<dbReference type="SUPFAM" id="SSF52058">
    <property type="entry name" value="L domain-like"/>
    <property type="match status" value="3"/>
</dbReference>
<name>A0A1C9J741_PROCL</name>
<dbReference type="Pfam" id="PF01582">
    <property type="entry name" value="TIR"/>
    <property type="match status" value="1"/>
</dbReference>
<evidence type="ECO:0000256" key="13">
    <source>
        <dbReference type="SAM" id="SignalP"/>
    </source>
</evidence>
<dbReference type="PANTHER" id="PTHR24365:SF541">
    <property type="entry name" value="PROTEIN TOLL-RELATED"/>
    <property type="match status" value="1"/>
</dbReference>
<dbReference type="PANTHER" id="PTHR24365">
    <property type="entry name" value="TOLL-LIKE RECEPTOR"/>
    <property type="match status" value="1"/>
</dbReference>
<dbReference type="GO" id="GO:0038023">
    <property type="term" value="F:signaling receptor activity"/>
    <property type="evidence" value="ECO:0007669"/>
    <property type="project" value="TreeGrafter"/>
</dbReference>
<comment type="subcellular location">
    <subcellularLocation>
        <location evidence="1">Membrane</location>
        <topology evidence="1">Single-pass type I membrane protein</topology>
    </subcellularLocation>
</comment>
<dbReference type="PRINTS" id="PR01537">
    <property type="entry name" value="INTRLKN1R1F"/>
</dbReference>
<evidence type="ECO:0000256" key="7">
    <source>
        <dbReference type="ARBA" id="ARBA00022989"/>
    </source>
</evidence>
<evidence type="ECO:0000259" key="14">
    <source>
        <dbReference type="PROSITE" id="PS50104"/>
    </source>
</evidence>